<dbReference type="GO" id="GO:0016020">
    <property type="term" value="C:membrane"/>
    <property type="evidence" value="ECO:0007669"/>
    <property type="project" value="UniProtKB-SubCell"/>
</dbReference>
<evidence type="ECO:0000256" key="3">
    <source>
        <dbReference type="ARBA" id="ARBA00022692"/>
    </source>
</evidence>
<keyword evidence="3 6" id="KW-0812">Transmembrane</keyword>
<dbReference type="InterPro" id="IPR030184">
    <property type="entry name" value="WAT1-related"/>
</dbReference>
<keyword evidence="10" id="KW-1185">Reference proteome</keyword>
<evidence type="ECO:0000256" key="2">
    <source>
        <dbReference type="ARBA" id="ARBA00007635"/>
    </source>
</evidence>
<dbReference type="GO" id="GO:0022857">
    <property type="term" value="F:transmembrane transporter activity"/>
    <property type="evidence" value="ECO:0007669"/>
    <property type="project" value="InterPro"/>
</dbReference>
<feature type="transmembrane region" description="Helical" evidence="6">
    <location>
        <begin position="248"/>
        <end position="271"/>
    </location>
</feature>
<feature type="domain" description="EamA" evidence="7">
    <location>
        <begin position="185"/>
        <end position="322"/>
    </location>
</feature>
<feature type="domain" description="EamA" evidence="7">
    <location>
        <begin position="27"/>
        <end position="154"/>
    </location>
</feature>
<evidence type="ECO:0000313" key="8">
    <source>
        <dbReference type="EMBL" id="KZN10309.1"/>
    </source>
</evidence>
<reference evidence="9" key="2">
    <citation type="submission" date="2022-03" db="EMBL/GenBank/DDBJ databases">
        <title>Draft title - Genomic analysis of global carrot germplasm unveils the trajectory of domestication and the origin of high carotenoid orange carrot.</title>
        <authorList>
            <person name="Iorizzo M."/>
            <person name="Ellison S."/>
            <person name="Senalik D."/>
            <person name="Macko-Podgorni A."/>
            <person name="Grzebelus D."/>
            <person name="Bostan H."/>
            <person name="Rolling W."/>
            <person name="Curaba J."/>
            <person name="Simon P."/>
        </authorList>
    </citation>
    <scope>NUCLEOTIDE SEQUENCE</scope>
    <source>
        <tissue evidence="9">Leaf</tissue>
    </source>
</reference>
<evidence type="ECO:0000256" key="6">
    <source>
        <dbReference type="RuleBase" id="RU363077"/>
    </source>
</evidence>
<protein>
    <recommendedName>
        <fullName evidence="6">WAT1-related protein</fullName>
    </recommendedName>
</protein>
<dbReference type="PANTHER" id="PTHR31218">
    <property type="entry name" value="WAT1-RELATED PROTEIN"/>
    <property type="match status" value="1"/>
</dbReference>
<comment type="similarity">
    <text evidence="2 6">Belongs to the drug/metabolite transporter (DMT) superfamily. Plant drug/metabolite exporter (P-DME) (TC 2.A.7.4) family.</text>
</comment>
<feature type="transmembrane region" description="Helical" evidence="6">
    <location>
        <begin position="214"/>
        <end position="233"/>
    </location>
</feature>
<proteinExistence type="inferred from homology"/>
<dbReference type="OMA" id="CRTSENI"/>
<keyword evidence="4 6" id="KW-1133">Transmembrane helix</keyword>
<feature type="transmembrane region" description="Helical" evidence="6">
    <location>
        <begin position="138"/>
        <end position="156"/>
    </location>
</feature>
<dbReference type="InterPro" id="IPR000620">
    <property type="entry name" value="EamA_dom"/>
</dbReference>
<feature type="transmembrane region" description="Helical" evidence="6">
    <location>
        <begin position="104"/>
        <end position="126"/>
    </location>
</feature>
<evidence type="ECO:0000313" key="9">
    <source>
        <dbReference type="EMBL" id="WOG83935.1"/>
    </source>
</evidence>
<evidence type="ECO:0000256" key="4">
    <source>
        <dbReference type="ARBA" id="ARBA00022989"/>
    </source>
</evidence>
<evidence type="ECO:0000313" key="10">
    <source>
        <dbReference type="Proteomes" id="UP000077755"/>
    </source>
</evidence>
<dbReference type="SUPFAM" id="SSF103481">
    <property type="entry name" value="Multidrug resistance efflux transporter EmrE"/>
    <property type="match status" value="2"/>
</dbReference>
<reference evidence="8" key="1">
    <citation type="journal article" date="2016" name="Nat. Genet.">
        <title>A high-quality carrot genome assembly provides new insights into carotenoid accumulation and asterid genome evolution.</title>
        <authorList>
            <person name="Iorizzo M."/>
            <person name="Ellison S."/>
            <person name="Senalik D."/>
            <person name="Zeng P."/>
            <person name="Satapoomin P."/>
            <person name="Huang J."/>
            <person name="Bowman M."/>
            <person name="Iovene M."/>
            <person name="Sanseverino W."/>
            <person name="Cavagnaro P."/>
            <person name="Yildiz M."/>
            <person name="Macko-Podgorni A."/>
            <person name="Moranska E."/>
            <person name="Grzebelus E."/>
            <person name="Grzebelus D."/>
            <person name="Ashrafi H."/>
            <person name="Zheng Z."/>
            <person name="Cheng S."/>
            <person name="Spooner D."/>
            <person name="Van Deynze A."/>
            <person name="Simon P."/>
        </authorList>
    </citation>
    <scope>NUCLEOTIDE SEQUENCE [LARGE SCALE GENOMIC DNA]</scope>
    <source>
        <tissue evidence="8">Leaf</tissue>
    </source>
</reference>
<dbReference type="STRING" id="79200.A0A166HRL9"/>
<dbReference type="Pfam" id="PF00892">
    <property type="entry name" value="EamA"/>
    <property type="match status" value="2"/>
</dbReference>
<keyword evidence="5 6" id="KW-0472">Membrane</keyword>
<name>A0A166HRL9_DAUCS</name>
<sequence length="353" mass="39261">MGLENFMKNGVPFIVMIIVESGEVGMITLGKAAMDNGMSNLVYVVYYNSLGTLLLFPFFIFRFFRSDRPPLTLNLIFRFFLLGLIGICFLQIFAYAGIGYSSPTLATAMGNLIPGFTFLLAVIFRMETLDVRRLTSQAKVLGTIIAISGAFVMTLYKGRLIQLFSSASNLPYIQLMSQQSNWILGGICLAITCICSSMWNILQTATVKEYPDEQTIVFFFCFFGTIQSAIYSLLVERDPEAWALRPDISMIAIIFAAVFGSVFRTTVFTWCLRKKGPVYVSMFKPLGMVIAVILGTIFLGDELYLGSIIGGSIIAVGFYTVMWGQAKEKYMAVAVDDFCALESTPPRNHLLQK</sequence>
<dbReference type="Gramene" id="KZN10309">
    <property type="protein sequence ID" value="KZN10309"/>
    <property type="gene ID" value="DCAR_002965"/>
</dbReference>
<feature type="transmembrane region" description="Helical" evidence="6">
    <location>
        <begin position="304"/>
        <end position="322"/>
    </location>
</feature>
<feature type="transmembrane region" description="Helical" evidence="6">
    <location>
        <begin position="12"/>
        <end position="33"/>
    </location>
</feature>
<dbReference type="EMBL" id="CP093343">
    <property type="protein sequence ID" value="WOG83935.1"/>
    <property type="molecule type" value="Genomic_DNA"/>
</dbReference>
<evidence type="ECO:0000259" key="7">
    <source>
        <dbReference type="Pfam" id="PF00892"/>
    </source>
</evidence>
<organism evidence="8">
    <name type="scientific">Daucus carota subsp. sativus</name>
    <name type="common">Carrot</name>
    <dbReference type="NCBI Taxonomy" id="79200"/>
    <lineage>
        <taxon>Eukaryota</taxon>
        <taxon>Viridiplantae</taxon>
        <taxon>Streptophyta</taxon>
        <taxon>Embryophyta</taxon>
        <taxon>Tracheophyta</taxon>
        <taxon>Spermatophyta</taxon>
        <taxon>Magnoliopsida</taxon>
        <taxon>eudicotyledons</taxon>
        <taxon>Gunneridae</taxon>
        <taxon>Pentapetalae</taxon>
        <taxon>asterids</taxon>
        <taxon>campanulids</taxon>
        <taxon>Apiales</taxon>
        <taxon>Apiaceae</taxon>
        <taxon>Apioideae</taxon>
        <taxon>Scandiceae</taxon>
        <taxon>Daucinae</taxon>
        <taxon>Daucus</taxon>
        <taxon>Daucus sect. Daucus</taxon>
    </lineage>
</organism>
<comment type="subcellular location">
    <subcellularLocation>
        <location evidence="1 6">Membrane</location>
        <topology evidence="1 6">Multi-pass membrane protein</topology>
    </subcellularLocation>
</comment>
<feature type="transmembrane region" description="Helical" evidence="6">
    <location>
        <begin position="76"/>
        <end position="98"/>
    </location>
</feature>
<accession>A0A166HRL9</accession>
<dbReference type="AlphaFoldDB" id="A0A166HRL9"/>
<evidence type="ECO:0000256" key="1">
    <source>
        <dbReference type="ARBA" id="ARBA00004141"/>
    </source>
</evidence>
<feature type="transmembrane region" description="Helical" evidence="6">
    <location>
        <begin position="278"/>
        <end position="298"/>
    </location>
</feature>
<dbReference type="Proteomes" id="UP000077755">
    <property type="component" value="Chromosome 1"/>
</dbReference>
<gene>
    <name evidence="8" type="ORF">DCAR_002965</name>
    <name evidence="9" type="ORF">DCAR_0103114</name>
</gene>
<dbReference type="InterPro" id="IPR037185">
    <property type="entry name" value="EmrE-like"/>
</dbReference>
<feature type="transmembrane region" description="Helical" evidence="6">
    <location>
        <begin position="182"/>
        <end position="202"/>
    </location>
</feature>
<evidence type="ECO:0000256" key="5">
    <source>
        <dbReference type="ARBA" id="ARBA00023136"/>
    </source>
</evidence>
<dbReference type="EMBL" id="LNRQ01000001">
    <property type="protein sequence ID" value="KZN10309.1"/>
    <property type="molecule type" value="Genomic_DNA"/>
</dbReference>
<feature type="transmembrane region" description="Helical" evidence="6">
    <location>
        <begin position="45"/>
        <end position="64"/>
    </location>
</feature>